<feature type="compositionally biased region" description="Pro residues" evidence="9">
    <location>
        <begin position="1"/>
        <end position="10"/>
    </location>
</feature>
<evidence type="ECO:0000256" key="5">
    <source>
        <dbReference type="ARBA" id="ARBA00022833"/>
    </source>
</evidence>
<proteinExistence type="predicted"/>
<evidence type="ECO:0000256" key="2">
    <source>
        <dbReference type="ARBA" id="ARBA00022692"/>
    </source>
</evidence>
<evidence type="ECO:0000256" key="4">
    <source>
        <dbReference type="ARBA" id="ARBA00022771"/>
    </source>
</evidence>
<comment type="subcellular location">
    <subcellularLocation>
        <location evidence="1">Membrane</location>
    </subcellularLocation>
</comment>
<evidence type="ECO:0000259" key="11">
    <source>
        <dbReference type="PROSITE" id="PS50089"/>
    </source>
</evidence>
<feature type="compositionally biased region" description="Basic and acidic residues" evidence="9">
    <location>
        <begin position="195"/>
        <end position="204"/>
    </location>
</feature>
<dbReference type="SUPFAM" id="SSF57850">
    <property type="entry name" value="RING/U-box"/>
    <property type="match status" value="1"/>
</dbReference>
<keyword evidence="4 8" id="KW-0863">Zinc-finger</keyword>
<evidence type="ECO:0000256" key="1">
    <source>
        <dbReference type="ARBA" id="ARBA00004370"/>
    </source>
</evidence>
<reference evidence="12" key="2">
    <citation type="submission" date="2021-12" db="EMBL/GenBank/DDBJ databases">
        <title>Resequencing data analysis of finger millet.</title>
        <authorList>
            <person name="Hatakeyama M."/>
            <person name="Aluri S."/>
            <person name="Balachadran M.T."/>
            <person name="Sivarajan S.R."/>
            <person name="Poveda L."/>
            <person name="Shimizu-Inatsugi R."/>
            <person name="Schlapbach R."/>
            <person name="Sreeman S.M."/>
            <person name="Shimizu K.K."/>
        </authorList>
    </citation>
    <scope>NUCLEOTIDE SEQUENCE</scope>
</reference>
<dbReference type="PANTHER" id="PTHR46539">
    <property type="entry name" value="E3 UBIQUITIN-PROTEIN LIGASE ATL42"/>
    <property type="match status" value="1"/>
</dbReference>
<accession>A0AAV5EVB8</accession>
<dbReference type="PANTHER" id="PTHR46539:SF5">
    <property type="entry name" value="RING ZINC FINGER DOMAIN SUPERFAMILY PROTEIN-RELATED"/>
    <property type="match status" value="1"/>
</dbReference>
<dbReference type="CDD" id="cd16461">
    <property type="entry name" value="RING-H2_EL5-like"/>
    <property type="match status" value="1"/>
</dbReference>
<evidence type="ECO:0000256" key="8">
    <source>
        <dbReference type="PROSITE-ProRule" id="PRU00175"/>
    </source>
</evidence>
<feature type="domain" description="RING-type" evidence="11">
    <location>
        <begin position="106"/>
        <end position="149"/>
    </location>
</feature>
<sequence length="235" mass="23866">MTTVSPPSPPARDDMGSPTAPPSLPPPLSVDVSVIMGVLTAVLLALFLFLVYAKHCKHRGPGGGVPGLGFAAASSCERCRSGLSSSALGALPALRFGDMACGATECAVCLGAFDAADEVLRVLPGCLHAFHADCVDTWLQAHATCPVCRGRVVGSKDGAAVAPPGTTIRPSDGDLAARAPGRRSAGEAELQVVVDRPEEQRSVDGMHYGAHRSPGVYSIVTPGPGSSAALHSPAP</sequence>
<evidence type="ECO:0000313" key="13">
    <source>
        <dbReference type="Proteomes" id="UP001054889"/>
    </source>
</evidence>
<feature type="region of interest" description="Disordered" evidence="9">
    <location>
        <begin position="160"/>
        <end position="235"/>
    </location>
</feature>
<name>A0AAV5EVB8_ELECO</name>
<dbReference type="GO" id="GO:0016020">
    <property type="term" value="C:membrane"/>
    <property type="evidence" value="ECO:0007669"/>
    <property type="project" value="UniProtKB-SubCell"/>
</dbReference>
<keyword evidence="2 10" id="KW-0812">Transmembrane</keyword>
<evidence type="ECO:0000256" key="9">
    <source>
        <dbReference type="SAM" id="MobiDB-lite"/>
    </source>
</evidence>
<keyword evidence="5" id="KW-0862">Zinc</keyword>
<gene>
    <name evidence="12" type="primary">gb14080</name>
    <name evidence="12" type="ORF">PR202_gb14080</name>
</gene>
<reference evidence="12" key="1">
    <citation type="journal article" date="2018" name="DNA Res.">
        <title>Multiple hybrid de novo genome assembly of finger millet, an orphan allotetraploid crop.</title>
        <authorList>
            <person name="Hatakeyama M."/>
            <person name="Aluri S."/>
            <person name="Balachadran M.T."/>
            <person name="Sivarajan S.R."/>
            <person name="Patrignani A."/>
            <person name="Gruter S."/>
            <person name="Poveda L."/>
            <person name="Shimizu-Inatsugi R."/>
            <person name="Baeten J."/>
            <person name="Francoijs K.J."/>
            <person name="Nataraja K.N."/>
            <person name="Reddy Y.A.N."/>
            <person name="Phadnis S."/>
            <person name="Ravikumar R.L."/>
            <person name="Schlapbach R."/>
            <person name="Sreeman S.M."/>
            <person name="Shimizu K.K."/>
        </authorList>
    </citation>
    <scope>NUCLEOTIDE SEQUENCE</scope>
</reference>
<dbReference type="SMART" id="SM00184">
    <property type="entry name" value="RING"/>
    <property type="match status" value="1"/>
</dbReference>
<evidence type="ECO:0000256" key="6">
    <source>
        <dbReference type="ARBA" id="ARBA00022989"/>
    </source>
</evidence>
<dbReference type="EMBL" id="BQKI01000079">
    <property type="protein sequence ID" value="GJN26170.1"/>
    <property type="molecule type" value="Genomic_DNA"/>
</dbReference>
<evidence type="ECO:0000313" key="12">
    <source>
        <dbReference type="EMBL" id="GJN26170.1"/>
    </source>
</evidence>
<keyword evidence="13" id="KW-1185">Reference proteome</keyword>
<keyword evidence="3" id="KW-0479">Metal-binding</keyword>
<comment type="caution">
    <text evidence="12">The sequence shown here is derived from an EMBL/GenBank/DDBJ whole genome shotgun (WGS) entry which is preliminary data.</text>
</comment>
<dbReference type="PROSITE" id="PS50089">
    <property type="entry name" value="ZF_RING_2"/>
    <property type="match status" value="1"/>
</dbReference>
<keyword evidence="7 10" id="KW-0472">Membrane</keyword>
<dbReference type="GO" id="GO:0008270">
    <property type="term" value="F:zinc ion binding"/>
    <property type="evidence" value="ECO:0007669"/>
    <property type="project" value="UniProtKB-KW"/>
</dbReference>
<evidence type="ECO:0000256" key="7">
    <source>
        <dbReference type="ARBA" id="ARBA00023136"/>
    </source>
</evidence>
<dbReference type="Proteomes" id="UP001054889">
    <property type="component" value="Unassembled WGS sequence"/>
</dbReference>
<dbReference type="Pfam" id="PF13639">
    <property type="entry name" value="zf-RING_2"/>
    <property type="match status" value="1"/>
</dbReference>
<evidence type="ECO:0000256" key="10">
    <source>
        <dbReference type="SAM" id="Phobius"/>
    </source>
</evidence>
<feature type="region of interest" description="Disordered" evidence="9">
    <location>
        <begin position="1"/>
        <end position="23"/>
    </location>
</feature>
<evidence type="ECO:0000256" key="3">
    <source>
        <dbReference type="ARBA" id="ARBA00022723"/>
    </source>
</evidence>
<organism evidence="12 13">
    <name type="scientific">Eleusine coracana subsp. coracana</name>
    <dbReference type="NCBI Taxonomy" id="191504"/>
    <lineage>
        <taxon>Eukaryota</taxon>
        <taxon>Viridiplantae</taxon>
        <taxon>Streptophyta</taxon>
        <taxon>Embryophyta</taxon>
        <taxon>Tracheophyta</taxon>
        <taxon>Spermatophyta</taxon>
        <taxon>Magnoliopsida</taxon>
        <taxon>Liliopsida</taxon>
        <taxon>Poales</taxon>
        <taxon>Poaceae</taxon>
        <taxon>PACMAD clade</taxon>
        <taxon>Chloridoideae</taxon>
        <taxon>Cynodonteae</taxon>
        <taxon>Eleusininae</taxon>
        <taxon>Eleusine</taxon>
    </lineage>
</organism>
<dbReference type="Gene3D" id="3.30.40.10">
    <property type="entry name" value="Zinc/RING finger domain, C3HC4 (zinc finger)"/>
    <property type="match status" value="1"/>
</dbReference>
<feature type="transmembrane region" description="Helical" evidence="10">
    <location>
        <begin position="32"/>
        <end position="53"/>
    </location>
</feature>
<dbReference type="InterPro" id="IPR001841">
    <property type="entry name" value="Znf_RING"/>
</dbReference>
<dbReference type="InterPro" id="IPR013083">
    <property type="entry name" value="Znf_RING/FYVE/PHD"/>
</dbReference>
<keyword evidence="6 10" id="KW-1133">Transmembrane helix</keyword>
<protein>
    <recommendedName>
        <fullName evidence="11">RING-type domain-containing protein</fullName>
    </recommendedName>
</protein>
<dbReference type="AlphaFoldDB" id="A0AAV5EVB8"/>